<dbReference type="Pfam" id="PF21547">
    <property type="entry name" value="TTI1"/>
    <property type="match status" value="1"/>
</dbReference>
<evidence type="ECO:0000313" key="5">
    <source>
        <dbReference type="Proteomes" id="UP001591681"/>
    </source>
</evidence>
<dbReference type="SUPFAM" id="SSF48371">
    <property type="entry name" value="ARM repeat"/>
    <property type="match status" value="1"/>
</dbReference>
<dbReference type="Proteomes" id="UP001591681">
    <property type="component" value="Unassembled WGS sequence"/>
</dbReference>
<evidence type="ECO:0000259" key="2">
    <source>
        <dbReference type="Pfam" id="PF24173"/>
    </source>
</evidence>
<proteinExistence type="predicted"/>
<accession>A0ABD1KY49</accession>
<dbReference type="Pfam" id="PF24173">
    <property type="entry name" value="TPR_TTI1_N"/>
    <property type="match status" value="1"/>
</dbReference>
<protein>
    <recommendedName>
        <fullName evidence="6">TELO2-interacting protein 1 homolog</fullName>
    </recommendedName>
</protein>
<dbReference type="PANTHER" id="PTHR18460">
    <property type="entry name" value="TEL2 INTERACTING PROTEIN 1 TTI1 FAMILY MEMBER"/>
    <property type="match status" value="1"/>
</dbReference>
<evidence type="ECO:0000259" key="3">
    <source>
        <dbReference type="Pfam" id="PF24181"/>
    </source>
</evidence>
<evidence type="ECO:0000313" key="4">
    <source>
        <dbReference type="EMBL" id="KAL2103906.1"/>
    </source>
</evidence>
<dbReference type="PANTHER" id="PTHR18460:SF3">
    <property type="entry name" value="TELO2-INTERACTING PROTEIN 1 HOMOLOG"/>
    <property type="match status" value="1"/>
</dbReference>
<evidence type="ECO:0008006" key="6">
    <source>
        <dbReference type="Google" id="ProtNLM"/>
    </source>
</evidence>
<feature type="domain" description="TTI1 N-terminal TPR" evidence="2">
    <location>
        <begin position="11"/>
        <end position="346"/>
    </location>
</feature>
<feature type="domain" description="TTI1 C-terminal TPR" evidence="3">
    <location>
        <begin position="748"/>
        <end position="1016"/>
    </location>
</feature>
<dbReference type="AlphaFoldDB" id="A0ABD1KY49"/>
<reference evidence="4 5" key="1">
    <citation type="submission" date="2024-09" db="EMBL/GenBank/DDBJ databases">
        <title>A chromosome-level genome assembly of Gray's grenadier anchovy, Coilia grayii.</title>
        <authorList>
            <person name="Fu Z."/>
        </authorList>
    </citation>
    <scope>NUCLEOTIDE SEQUENCE [LARGE SCALE GENOMIC DNA]</scope>
    <source>
        <strain evidence="4">G4</strain>
        <tissue evidence="4">Muscle</tissue>
    </source>
</reference>
<dbReference type="Pfam" id="PF24181">
    <property type="entry name" value="TPR_TTI1_C"/>
    <property type="match status" value="1"/>
</dbReference>
<dbReference type="InterPro" id="IPR057566">
    <property type="entry name" value="TPR_TTI1_N"/>
</dbReference>
<dbReference type="InterPro" id="IPR049362">
    <property type="entry name" value="TTI1_rpt"/>
</dbReference>
<name>A0ABD1KY49_9TELE</name>
<dbReference type="EMBL" id="JBHFQA010000001">
    <property type="protein sequence ID" value="KAL2103906.1"/>
    <property type="molecule type" value="Genomic_DNA"/>
</dbReference>
<feature type="region of interest" description="Disordered" evidence="1">
    <location>
        <begin position="795"/>
        <end position="827"/>
    </location>
</feature>
<dbReference type="InterPro" id="IPR011989">
    <property type="entry name" value="ARM-like"/>
</dbReference>
<dbReference type="Pfam" id="PF24176">
    <property type="entry name" value="TPR_TTI1_2nd"/>
    <property type="match status" value="1"/>
</dbReference>
<sequence>MAQIDSPKEAFAFLRPICVTLTREPTVTNVNALKKNLHNVSDEALQQIQDYVLFPLRFVLKIPGPKQESLILAVMDTMGFVLEKTSVSSWESLYNLFTEFCMCISSPNDPGKPGLVSEELKLSVLKCLDNLLHAAYGDVVFKLYELSMLPTLGAAISLLLALVQEERARGVQIAALKCLLALAFQCDCPQDHVIPNEEESYALGNALASFLPGASRTLSQVICHNTMSGHAVITKATRALYKIVGAVMDDGQLPNQETAEVPVAPRQPGKLGELEVHRSLIWTKDTSQRLSVVFQKIISCISAHQHWKVRLEMVSLCEYLLTRCSNSLAECAGSFLEALVGAVNDEESSVREKSTRALQKIAQSSHTTGCLAFTDILSEKLHVLSSSLPQLMKTSDDQRKLFVLRVYLGYLKVLGPNVEVMLNSAVHLKRISKAMMQVLEMDVTNVRIVEERSFPVVVQDKPETYSTNIVKKDFLYFTDDRIHVVIREICQMLGYYGNLNILVDHFLDLYRESSMYRKQSVLVLNEVVAGAVGTDLKLEPKPTPLESHLDLTSIISSIIEEYISAENWQLPTSHDQSEQDGSHRQAALLAVSKYPSEICAVTTADLKQLNSNVWHLCLQLEGIGVFSRVLGPAFDPFLKMVLYSVLEKVGDKSLLVSQSAVCTMSVICQVCGYGSLSQLINMNADYLLNDISLNLGRPSVQSHAPRVFAAMVTHSDASLLPLVLDVVQDMLTAVDLHHDQRASELLEVLHAVMKAVARVVSSNKEEANSLEMKNNDHFDARKFLLEYRTQTELAEGIITSQTDEDEEEMPSTTKDSAGSDDDVQMDPDLPPHVSIAKDVMERCIHLLSIPSLRLRLKVLNMLELGVRVMTEYKDHLFPLVHRCWPVLEQRLNDEDPFIVPQAFKVLCSIGEVCTDFLKRRVSKTVMPTVAAFLTKQAQTSVKAGPHYSQTLNYKRQLTYLQGLGSLCVSLDLAESDVFLVIEACLPYLSALQPPKLQDACCSVFHCLMQKDPDVIWFTLCEQFCPYTYQSPHADLLSVNLCGMGRQKNEYSSNIMKLLEEFRM</sequence>
<dbReference type="InterPro" id="IPR016024">
    <property type="entry name" value="ARM-type_fold"/>
</dbReference>
<comment type="caution">
    <text evidence="4">The sequence shown here is derived from an EMBL/GenBank/DDBJ whole genome shotgun (WGS) entry which is preliminary data.</text>
</comment>
<keyword evidence="5" id="KW-1185">Reference proteome</keyword>
<dbReference type="InterPro" id="IPR052587">
    <property type="entry name" value="TELO2-interacting_protein_1"/>
</dbReference>
<evidence type="ECO:0000256" key="1">
    <source>
        <dbReference type="SAM" id="MobiDB-lite"/>
    </source>
</evidence>
<gene>
    <name evidence="4" type="ORF">ACEWY4_000774</name>
</gene>
<dbReference type="InterPro" id="IPR057567">
    <property type="entry name" value="TPR_TTI1_C"/>
</dbReference>
<dbReference type="Gene3D" id="1.25.10.10">
    <property type="entry name" value="Leucine-rich Repeat Variant"/>
    <property type="match status" value="2"/>
</dbReference>
<organism evidence="4 5">
    <name type="scientific">Coilia grayii</name>
    <name type="common">Gray's grenadier anchovy</name>
    <dbReference type="NCBI Taxonomy" id="363190"/>
    <lineage>
        <taxon>Eukaryota</taxon>
        <taxon>Metazoa</taxon>
        <taxon>Chordata</taxon>
        <taxon>Craniata</taxon>
        <taxon>Vertebrata</taxon>
        <taxon>Euteleostomi</taxon>
        <taxon>Actinopterygii</taxon>
        <taxon>Neopterygii</taxon>
        <taxon>Teleostei</taxon>
        <taxon>Clupei</taxon>
        <taxon>Clupeiformes</taxon>
        <taxon>Clupeoidei</taxon>
        <taxon>Engraulidae</taxon>
        <taxon>Coilinae</taxon>
        <taxon>Coilia</taxon>
    </lineage>
</organism>